<accession>A0A3Q3BFW6</accession>
<evidence type="ECO:0000256" key="12">
    <source>
        <dbReference type="SAM" id="SignalP"/>
    </source>
</evidence>
<dbReference type="OMA" id="MDCQDDQ"/>
<evidence type="ECO:0000256" key="10">
    <source>
        <dbReference type="SAM" id="MobiDB-lite"/>
    </source>
</evidence>
<dbReference type="Gene3D" id="2.60.40.10">
    <property type="entry name" value="Immunoglobulins"/>
    <property type="match status" value="4"/>
</dbReference>
<dbReference type="SUPFAM" id="SSF49265">
    <property type="entry name" value="Fibronectin type III"/>
    <property type="match status" value="3"/>
</dbReference>
<dbReference type="InterPro" id="IPR013783">
    <property type="entry name" value="Ig-like_fold"/>
</dbReference>
<feature type="signal peptide" evidence="12">
    <location>
        <begin position="1"/>
        <end position="24"/>
    </location>
</feature>
<sequence>MATPTTRWLLLPILVVILPGCCVSSGPPALPYDLDCIRPCDQNACSVIKCVWSPDPPPDNSTTYSLHWEPVNNDEGQRTGGSSADGSITLEQFPSHEDLRVWVQAENQHGSVKSKEVVFNTENIIKRPPPTISSDDQDTLEIQWDSPCHEQQAVGSCEVRYRTKDQDWSEAQHKKGLHNSYGVENPEANTVFEFQVRCSCFSTLMSEWSEIYRARSPELAPVGQVDVWVDCVTLSSSSDCFLTWKNLSLSQALGFILGFEVRISYGNGTERLINVSAVNSGSLWAYDEGKWRLTTSLEDVSSVSVSAYNALGATNATHLFIPEPGQGRQGVNDRRVELQMNEGNLTVSWELRSPSTDNVMQYVVQYKEWPPSKSFDWIKVDKEQTTVSFKGALIKNTYQVSLFAVTNLNEIRQLSTATGYPTLGVPSTVPSFKVSLLGSTDVTLVWEPVPISKRNGVILYYQIGVVGTQKVYNVSVGPDHGDTTHHLTDLSQGREYQVWISAVTETGPGSNVTTTFKTKPQEDFGNLIPILVSLVPLVIITGVVTVVFCVCREPKKICSLCLYGKVPDPRNSHIFKHMKHQINEPLTWICISVYEPNPMISLLEVVEIKPEALDPDCFSRPAMGTGCSQTDSRDSRREDTVIEENDRTDRRYGREEYSKMIDSDEDRNDECSSEDEQFTSGYEKHFMPSALEILQN</sequence>
<evidence type="ECO:0000313" key="14">
    <source>
        <dbReference type="Ensembl" id="ENSKMAP00000028670.1"/>
    </source>
</evidence>
<keyword evidence="6 11" id="KW-1133">Transmembrane helix</keyword>
<feature type="domain" description="Fibronectin type-III" evidence="13">
    <location>
        <begin position="425"/>
        <end position="521"/>
    </location>
</feature>
<protein>
    <submittedName>
        <fullName evidence="14">Interleukin-12 receptor subunit beta-2-like</fullName>
    </submittedName>
</protein>
<dbReference type="GeneID" id="108239198"/>
<feature type="region of interest" description="Disordered" evidence="10">
    <location>
        <begin position="620"/>
        <end position="684"/>
    </location>
</feature>
<evidence type="ECO:0000256" key="1">
    <source>
        <dbReference type="ARBA" id="ARBA00004479"/>
    </source>
</evidence>
<dbReference type="GO" id="GO:0005886">
    <property type="term" value="C:plasma membrane"/>
    <property type="evidence" value="ECO:0007669"/>
    <property type="project" value="UniProtKB-ARBA"/>
</dbReference>
<reference evidence="14" key="2">
    <citation type="submission" date="2025-09" db="UniProtKB">
        <authorList>
            <consortium name="Ensembl"/>
        </authorList>
    </citation>
    <scope>IDENTIFICATION</scope>
</reference>
<dbReference type="KEGG" id="kmr:108239198"/>
<feature type="compositionally biased region" description="Acidic residues" evidence="10">
    <location>
        <begin position="663"/>
        <end position="677"/>
    </location>
</feature>
<evidence type="ECO:0000313" key="15">
    <source>
        <dbReference type="Proteomes" id="UP000264800"/>
    </source>
</evidence>
<reference evidence="14" key="1">
    <citation type="submission" date="2025-08" db="UniProtKB">
        <authorList>
            <consortium name="Ensembl"/>
        </authorList>
    </citation>
    <scope>IDENTIFICATION</scope>
</reference>
<evidence type="ECO:0000256" key="2">
    <source>
        <dbReference type="ARBA" id="ARBA00008921"/>
    </source>
</evidence>
<keyword evidence="3 11" id="KW-0812">Transmembrane</keyword>
<evidence type="ECO:0000256" key="9">
    <source>
        <dbReference type="ARBA" id="ARBA00023180"/>
    </source>
</evidence>
<dbReference type="Ensembl" id="ENSKMAT00000029030.1">
    <property type="protein sequence ID" value="ENSKMAP00000028670.1"/>
    <property type="gene ID" value="ENSKMAG00000021263.1"/>
</dbReference>
<dbReference type="OrthoDB" id="5989951at2759"/>
<keyword evidence="9" id="KW-0325">Glycoprotein</keyword>
<feature type="domain" description="Fibronectin type-III" evidence="13">
    <location>
        <begin position="128"/>
        <end position="219"/>
    </location>
</feature>
<dbReference type="RefSeq" id="XP_017277264.1">
    <property type="nucleotide sequence ID" value="XM_017421775.3"/>
</dbReference>
<dbReference type="STRING" id="37003.ENSKMAP00000028670"/>
<dbReference type="RefSeq" id="XP_017277263.1">
    <property type="nucleotide sequence ID" value="XM_017421774.3"/>
</dbReference>
<keyword evidence="5" id="KW-0677">Repeat</keyword>
<dbReference type="CTD" id="110437721"/>
<dbReference type="Proteomes" id="UP000264800">
    <property type="component" value="Unplaced"/>
</dbReference>
<evidence type="ECO:0000256" key="3">
    <source>
        <dbReference type="ARBA" id="ARBA00022692"/>
    </source>
</evidence>
<dbReference type="AlphaFoldDB" id="A0A3Q3BFW6"/>
<evidence type="ECO:0000256" key="6">
    <source>
        <dbReference type="ARBA" id="ARBA00022989"/>
    </source>
</evidence>
<dbReference type="PANTHER" id="PTHR48423">
    <property type="entry name" value="INTERLEUKIN-27 RECEPTOR SUBUNIT ALPHA"/>
    <property type="match status" value="1"/>
</dbReference>
<dbReference type="InterPro" id="IPR036116">
    <property type="entry name" value="FN3_sf"/>
</dbReference>
<comment type="similarity">
    <text evidence="2">Belongs to the type I cytokine receptor family. Type 2 subfamily.</text>
</comment>
<dbReference type="InterPro" id="IPR003961">
    <property type="entry name" value="FN3_dom"/>
</dbReference>
<feature type="transmembrane region" description="Helical" evidence="11">
    <location>
        <begin position="527"/>
        <end position="550"/>
    </location>
</feature>
<dbReference type="SMART" id="SM00060">
    <property type="entry name" value="FN3"/>
    <property type="match status" value="4"/>
</dbReference>
<dbReference type="CDD" id="cd00063">
    <property type="entry name" value="FN3"/>
    <property type="match status" value="3"/>
</dbReference>
<proteinExistence type="inferred from homology"/>
<feature type="chain" id="PRO_5018543494" evidence="12">
    <location>
        <begin position="25"/>
        <end position="696"/>
    </location>
</feature>
<feature type="domain" description="Fibronectin type-III" evidence="13">
    <location>
        <begin position="330"/>
        <end position="422"/>
    </location>
</feature>
<feature type="compositionally biased region" description="Basic and acidic residues" evidence="10">
    <location>
        <begin position="631"/>
        <end position="662"/>
    </location>
</feature>
<name>A0A3Q3BFW6_KRYMA</name>
<evidence type="ECO:0000256" key="4">
    <source>
        <dbReference type="ARBA" id="ARBA00022729"/>
    </source>
</evidence>
<dbReference type="GeneTree" id="ENSGT00940000155603"/>
<evidence type="ECO:0000256" key="7">
    <source>
        <dbReference type="ARBA" id="ARBA00023136"/>
    </source>
</evidence>
<keyword evidence="8" id="KW-0675">Receptor</keyword>
<dbReference type="PANTHER" id="PTHR48423:SF1">
    <property type="entry name" value="INTERLEUKIN-27 RECEPTOR SUBUNIT ALPHA"/>
    <property type="match status" value="1"/>
</dbReference>
<organism evidence="14 15">
    <name type="scientific">Kryptolebias marmoratus</name>
    <name type="common">Mangrove killifish</name>
    <name type="synonym">Rivulus marmoratus</name>
    <dbReference type="NCBI Taxonomy" id="37003"/>
    <lineage>
        <taxon>Eukaryota</taxon>
        <taxon>Metazoa</taxon>
        <taxon>Chordata</taxon>
        <taxon>Craniata</taxon>
        <taxon>Vertebrata</taxon>
        <taxon>Euteleostomi</taxon>
        <taxon>Actinopterygii</taxon>
        <taxon>Neopterygii</taxon>
        <taxon>Teleostei</taxon>
        <taxon>Neoteleostei</taxon>
        <taxon>Acanthomorphata</taxon>
        <taxon>Ovalentaria</taxon>
        <taxon>Atherinomorphae</taxon>
        <taxon>Cyprinodontiformes</taxon>
        <taxon>Rivulidae</taxon>
        <taxon>Kryptolebias</taxon>
    </lineage>
</organism>
<evidence type="ECO:0000256" key="5">
    <source>
        <dbReference type="ARBA" id="ARBA00022737"/>
    </source>
</evidence>
<evidence type="ECO:0000259" key="13">
    <source>
        <dbReference type="PROSITE" id="PS50853"/>
    </source>
</evidence>
<keyword evidence="4 12" id="KW-0732">Signal</keyword>
<comment type="subcellular location">
    <subcellularLocation>
        <location evidence="1">Membrane</location>
        <topology evidence="1">Single-pass type I membrane protein</topology>
    </subcellularLocation>
</comment>
<dbReference type="InterPro" id="IPR052672">
    <property type="entry name" value="Type1_Cytokine_Rcpt_Type2"/>
</dbReference>
<keyword evidence="7 11" id="KW-0472">Membrane</keyword>
<evidence type="ECO:0000256" key="11">
    <source>
        <dbReference type="SAM" id="Phobius"/>
    </source>
</evidence>
<dbReference type="PROSITE" id="PS50853">
    <property type="entry name" value="FN3"/>
    <property type="match status" value="3"/>
</dbReference>
<evidence type="ECO:0000256" key="8">
    <source>
        <dbReference type="ARBA" id="ARBA00023170"/>
    </source>
</evidence>
<keyword evidence="15" id="KW-1185">Reference proteome</keyword>
<dbReference type="Pfam" id="PF00041">
    <property type="entry name" value="fn3"/>
    <property type="match status" value="1"/>
</dbReference>